<protein>
    <recommendedName>
        <fullName evidence="3">EthD domain-containing protein</fullName>
    </recommendedName>
</protein>
<organism evidence="1 2">
    <name type="scientific">Lentithecium fluviatile CBS 122367</name>
    <dbReference type="NCBI Taxonomy" id="1168545"/>
    <lineage>
        <taxon>Eukaryota</taxon>
        <taxon>Fungi</taxon>
        <taxon>Dikarya</taxon>
        <taxon>Ascomycota</taxon>
        <taxon>Pezizomycotina</taxon>
        <taxon>Dothideomycetes</taxon>
        <taxon>Pleosporomycetidae</taxon>
        <taxon>Pleosporales</taxon>
        <taxon>Massarineae</taxon>
        <taxon>Lentitheciaceae</taxon>
        <taxon>Lentithecium</taxon>
    </lineage>
</organism>
<dbReference type="Proteomes" id="UP000799291">
    <property type="component" value="Unassembled WGS sequence"/>
</dbReference>
<evidence type="ECO:0008006" key="3">
    <source>
        <dbReference type="Google" id="ProtNLM"/>
    </source>
</evidence>
<gene>
    <name evidence="1" type="ORF">K458DRAFT_310096</name>
</gene>
<sequence length="234" mass="26601">MPPAPYLLHVNSRPTLVSAPTWKKFYLEEHLPELINTGTSKTAALYEEIDLPGDRDTGSQRRWLAIYQTDFAEPLKSENAKNLTWTSEILSEGGKHTDVSIEHFDVDTRNYELIQTYNPKGVGEAPAPEILTAEMHPNDAVDFDNWYREEHLQKLSKLPGYRRTLRYKLGPKTHLTKGDVVPAFLAMHEIDDVVKALEGKELEETNGTEWTKKVLADCNIFFARGWKLVGTAGY</sequence>
<dbReference type="AlphaFoldDB" id="A0A6G1ITK3"/>
<evidence type="ECO:0000313" key="2">
    <source>
        <dbReference type="Proteomes" id="UP000799291"/>
    </source>
</evidence>
<evidence type="ECO:0000313" key="1">
    <source>
        <dbReference type="EMBL" id="KAF2681310.1"/>
    </source>
</evidence>
<dbReference type="OrthoDB" id="2851338at2759"/>
<keyword evidence="2" id="KW-1185">Reference proteome</keyword>
<proteinExistence type="predicted"/>
<accession>A0A6G1ITK3</accession>
<reference evidence="1" key="1">
    <citation type="journal article" date="2020" name="Stud. Mycol.">
        <title>101 Dothideomycetes genomes: a test case for predicting lifestyles and emergence of pathogens.</title>
        <authorList>
            <person name="Haridas S."/>
            <person name="Albert R."/>
            <person name="Binder M."/>
            <person name="Bloem J."/>
            <person name="Labutti K."/>
            <person name="Salamov A."/>
            <person name="Andreopoulos B."/>
            <person name="Baker S."/>
            <person name="Barry K."/>
            <person name="Bills G."/>
            <person name="Bluhm B."/>
            <person name="Cannon C."/>
            <person name="Castanera R."/>
            <person name="Culley D."/>
            <person name="Daum C."/>
            <person name="Ezra D."/>
            <person name="Gonzalez J."/>
            <person name="Henrissat B."/>
            <person name="Kuo A."/>
            <person name="Liang C."/>
            <person name="Lipzen A."/>
            <person name="Lutzoni F."/>
            <person name="Magnuson J."/>
            <person name="Mondo S."/>
            <person name="Nolan M."/>
            <person name="Ohm R."/>
            <person name="Pangilinan J."/>
            <person name="Park H.-J."/>
            <person name="Ramirez L."/>
            <person name="Alfaro M."/>
            <person name="Sun H."/>
            <person name="Tritt A."/>
            <person name="Yoshinaga Y."/>
            <person name="Zwiers L.-H."/>
            <person name="Turgeon B."/>
            <person name="Goodwin S."/>
            <person name="Spatafora J."/>
            <person name="Crous P."/>
            <person name="Grigoriev I."/>
        </authorList>
    </citation>
    <scope>NUCLEOTIDE SEQUENCE</scope>
    <source>
        <strain evidence="1">CBS 122367</strain>
    </source>
</reference>
<dbReference type="EMBL" id="MU005592">
    <property type="protein sequence ID" value="KAF2681310.1"/>
    <property type="molecule type" value="Genomic_DNA"/>
</dbReference>
<name>A0A6G1ITK3_9PLEO</name>